<evidence type="ECO:0000256" key="5">
    <source>
        <dbReference type="ARBA" id="ARBA00022723"/>
    </source>
</evidence>
<dbReference type="SUPFAM" id="SSF111331">
    <property type="entry name" value="NAD kinase/diacylglycerol kinase-like"/>
    <property type="match status" value="1"/>
</dbReference>
<dbReference type="EMBL" id="FUWM01000005">
    <property type="protein sequence ID" value="SJZ37868.1"/>
    <property type="molecule type" value="Genomic_DNA"/>
</dbReference>
<proteinExistence type="inferred from homology"/>
<evidence type="ECO:0000256" key="10">
    <source>
        <dbReference type="ARBA" id="ARBA00023098"/>
    </source>
</evidence>
<evidence type="ECO:0000256" key="11">
    <source>
        <dbReference type="ARBA" id="ARBA00023209"/>
    </source>
</evidence>
<keyword evidence="7 14" id="KW-0418">Kinase</keyword>
<organism evidence="14 15">
    <name type="scientific">Selenihalanaerobacter shriftii</name>
    <dbReference type="NCBI Taxonomy" id="142842"/>
    <lineage>
        <taxon>Bacteria</taxon>
        <taxon>Bacillati</taxon>
        <taxon>Bacillota</taxon>
        <taxon>Clostridia</taxon>
        <taxon>Halanaerobiales</taxon>
        <taxon>Halobacteroidaceae</taxon>
        <taxon>Selenihalanaerobacter</taxon>
    </lineage>
</organism>
<dbReference type="OrthoDB" id="9786026at2"/>
<dbReference type="Gene3D" id="3.40.50.10330">
    <property type="entry name" value="Probable inorganic polyphosphate/atp-NAD kinase, domain 1"/>
    <property type="match status" value="1"/>
</dbReference>
<keyword evidence="9" id="KW-0460">Magnesium</keyword>
<evidence type="ECO:0000313" key="14">
    <source>
        <dbReference type="EMBL" id="SJZ37868.1"/>
    </source>
</evidence>
<reference evidence="15" key="1">
    <citation type="submission" date="2017-02" db="EMBL/GenBank/DDBJ databases">
        <authorList>
            <person name="Varghese N."/>
            <person name="Submissions S."/>
        </authorList>
    </citation>
    <scope>NUCLEOTIDE SEQUENCE [LARGE SCALE GENOMIC DNA]</scope>
    <source>
        <strain evidence="15">ATCC BAA-73</strain>
    </source>
</reference>
<dbReference type="GO" id="GO:0005524">
    <property type="term" value="F:ATP binding"/>
    <property type="evidence" value="ECO:0007669"/>
    <property type="project" value="UniProtKB-KW"/>
</dbReference>
<dbReference type="PANTHER" id="PTHR12358">
    <property type="entry name" value="SPHINGOSINE KINASE"/>
    <property type="match status" value="1"/>
</dbReference>
<evidence type="ECO:0000256" key="1">
    <source>
        <dbReference type="ARBA" id="ARBA00001946"/>
    </source>
</evidence>
<keyword evidence="8" id="KW-0067">ATP-binding</keyword>
<keyword evidence="4" id="KW-0808">Transferase</keyword>
<dbReference type="GO" id="GO:0004143">
    <property type="term" value="F:ATP-dependent diacylglycerol kinase activity"/>
    <property type="evidence" value="ECO:0007669"/>
    <property type="project" value="TreeGrafter"/>
</dbReference>
<dbReference type="PROSITE" id="PS50146">
    <property type="entry name" value="DAGK"/>
    <property type="match status" value="1"/>
</dbReference>
<dbReference type="Proteomes" id="UP000190625">
    <property type="component" value="Unassembled WGS sequence"/>
</dbReference>
<evidence type="ECO:0000256" key="8">
    <source>
        <dbReference type="ARBA" id="ARBA00022840"/>
    </source>
</evidence>
<gene>
    <name evidence="14" type="ORF">SAMN02745118_00634</name>
</gene>
<dbReference type="InterPro" id="IPR050187">
    <property type="entry name" value="Lipid_Phosphate_FormReg"/>
</dbReference>
<dbReference type="GO" id="GO:0008654">
    <property type="term" value="P:phospholipid biosynthetic process"/>
    <property type="evidence" value="ECO:0007669"/>
    <property type="project" value="UniProtKB-KW"/>
</dbReference>
<dbReference type="NCBIfam" id="TIGR00147">
    <property type="entry name" value="YegS/Rv2252/BmrU family lipid kinase"/>
    <property type="match status" value="1"/>
</dbReference>
<dbReference type="GO" id="GO:0046872">
    <property type="term" value="F:metal ion binding"/>
    <property type="evidence" value="ECO:0007669"/>
    <property type="project" value="UniProtKB-KW"/>
</dbReference>
<evidence type="ECO:0000256" key="4">
    <source>
        <dbReference type="ARBA" id="ARBA00022679"/>
    </source>
</evidence>
<evidence type="ECO:0000313" key="15">
    <source>
        <dbReference type="Proteomes" id="UP000190625"/>
    </source>
</evidence>
<name>A0A1T4K5Y1_9FIRM</name>
<dbReference type="SMART" id="SM00046">
    <property type="entry name" value="DAGKc"/>
    <property type="match status" value="1"/>
</dbReference>
<comment type="cofactor">
    <cofactor evidence="1">
        <name>Mg(2+)</name>
        <dbReference type="ChEBI" id="CHEBI:18420"/>
    </cofactor>
</comment>
<feature type="domain" description="DAGKc" evidence="13">
    <location>
        <begin position="1"/>
        <end position="131"/>
    </location>
</feature>
<keyword evidence="11" id="KW-0594">Phospholipid biosynthesis</keyword>
<dbReference type="InterPro" id="IPR001206">
    <property type="entry name" value="Diacylglycerol_kinase_cat_dom"/>
</dbReference>
<accession>A0A1T4K5Y1</accession>
<keyword evidence="10" id="KW-0443">Lipid metabolism</keyword>
<evidence type="ECO:0000256" key="7">
    <source>
        <dbReference type="ARBA" id="ARBA00022777"/>
    </source>
</evidence>
<evidence type="ECO:0000256" key="9">
    <source>
        <dbReference type="ARBA" id="ARBA00022842"/>
    </source>
</evidence>
<keyword evidence="15" id="KW-1185">Reference proteome</keyword>
<keyword evidence="6" id="KW-0547">Nucleotide-binding</keyword>
<evidence type="ECO:0000256" key="3">
    <source>
        <dbReference type="ARBA" id="ARBA00022516"/>
    </source>
</evidence>
<dbReference type="Gene3D" id="2.60.200.40">
    <property type="match status" value="1"/>
</dbReference>
<keyword evidence="12" id="KW-1208">Phospholipid metabolism</keyword>
<dbReference type="RefSeq" id="WP_078809131.1">
    <property type="nucleotide sequence ID" value="NZ_FUWM01000005.1"/>
</dbReference>
<dbReference type="STRING" id="142842.SAMN02745118_00634"/>
<dbReference type="InterPro" id="IPR016064">
    <property type="entry name" value="NAD/diacylglycerol_kinase_sf"/>
</dbReference>
<sequence>MAINFIVNPYSGRGRGEKAIKIIKEELNSEDIDFDIQTTTAPKEAITLAKYAVNQGYNKIVAVGGDGTLNEVITGILQSDPPYPKLGLIAAGTGNNFARSIDLPLNLKKACHKILSSNEMKMDIGQVNDRFFINSVGIGFNSIVANEANQNFKHLHGTLVYMLAALKVMPEYKSVDLEITLNTGELIKGKYLLLVIGNGKIYSKTLDLIPEFGINDGYLDLCLIAEMSKAELMTKLPYFLTTQHQDLDQVLIKKIKEAKIKLKNTDQFHIDGEILHGNELKINILPQILRVII</sequence>
<evidence type="ECO:0000259" key="13">
    <source>
        <dbReference type="PROSITE" id="PS50146"/>
    </source>
</evidence>
<evidence type="ECO:0000256" key="12">
    <source>
        <dbReference type="ARBA" id="ARBA00023264"/>
    </source>
</evidence>
<dbReference type="InterPro" id="IPR045540">
    <property type="entry name" value="YegS/DAGK_C"/>
</dbReference>
<dbReference type="Pfam" id="PF00781">
    <property type="entry name" value="DAGK_cat"/>
    <property type="match status" value="1"/>
</dbReference>
<dbReference type="InterPro" id="IPR017438">
    <property type="entry name" value="ATP-NAD_kinase_N"/>
</dbReference>
<keyword evidence="5" id="KW-0479">Metal-binding</keyword>
<dbReference type="Pfam" id="PF19279">
    <property type="entry name" value="YegS_C"/>
    <property type="match status" value="1"/>
</dbReference>
<evidence type="ECO:0000256" key="6">
    <source>
        <dbReference type="ARBA" id="ARBA00022741"/>
    </source>
</evidence>
<dbReference type="PANTHER" id="PTHR12358:SF106">
    <property type="entry name" value="LIPID KINASE YEGS"/>
    <property type="match status" value="1"/>
</dbReference>
<comment type="similarity">
    <text evidence="2">Belongs to the diacylglycerol/lipid kinase family.</text>
</comment>
<dbReference type="GO" id="GO:0005886">
    <property type="term" value="C:plasma membrane"/>
    <property type="evidence" value="ECO:0007669"/>
    <property type="project" value="TreeGrafter"/>
</dbReference>
<keyword evidence="3" id="KW-0444">Lipid biosynthesis</keyword>
<protein>
    <submittedName>
        <fullName evidence="14">Lipid kinase, YegS/Rv2252/BmrU family</fullName>
    </submittedName>
</protein>
<dbReference type="AlphaFoldDB" id="A0A1T4K5Y1"/>
<dbReference type="InterPro" id="IPR005218">
    <property type="entry name" value="Diacylglycerol/lipid_kinase"/>
</dbReference>
<evidence type="ECO:0000256" key="2">
    <source>
        <dbReference type="ARBA" id="ARBA00005983"/>
    </source>
</evidence>